<gene>
    <name evidence="5" type="ORF">FSC37_07655</name>
</gene>
<evidence type="ECO:0000313" key="5">
    <source>
        <dbReference type="EMBL" id="TXC65899.1"/>
    </source>
</evidence>
<feature type="domain" description="Glycine zipper 2TM" evidence="4">
    <location>
        <begin position="69"/>
        <end position="110"/>
    </location>
</feature>
<comment type="subcellular location">
    <subcellularLocation>
        <location evidence="1">Membrane</location>
    </subcellularLocation>
</comment>
<dbReference type="Pfam" id="PF05433">
    <property type="entry name" value="Rick_17kDa_Anti"/>
    <property type="match status" value="1"/>
</dbReference>
<reference evidence="5 6" key="1">
    <citation type="submission" date="2019-08" db="EMBL/GenBank/DDBJ databases">
        <authorList>
            <person name="Khan S.A."/>
            <person name="Jeon C.O."/>
            <person name="Jeong S.E."/>
        </authorList>
    </citation>
    <scope>NUCLEOTIDE SEQUENCE [LARGE SCALE GENOMIC DNA]</scope>
    <source>
        <strain evidence="6">IMCC1728</strain>
    </source>
</reference>
<sequence>MPVTEPGEAHAHATPSHADRRRARRDPRRRLRRAPVDAPRAADAVGLPRGIRPVQSIDLVRAESQTTGGGALLGGLIGAVVGRQIGSGSGRDAGTAVGAVGGAIIGNQIEKNNRGARDFYRVSIVTQQGQCAASTTSNWPICVSATGSASRAIRSTVTEIQSWLRSHHQGRERHDGYDTADYALGLEGLAQLRASIFIFRPCSSKARHGPRLFVFGVTPWSRFSCPTVRAGSFPARSRWPRWPRPSARVSPRRRSPAAWGRAMRPRWSIPATAWTPTRRWPS</sequence>
<dbReference type="InterPro" id="IPR008816">
    <property type="entry name" value="Gly_zipper_2TM_dom"/>
</dbReference>
<feature type="region of interest" description="Disordered" evidence="3">
    <location>
        <begin position="1"/>
        <end position="44"/>
    </location>
</feature>
<proteinExistence type="predicted"/>
<dbReference type="PANTHER" id="PTHR35603">
    <property type="match status" value="1"/>
</dbReference>
<evidence type="ECO:0000259" key="4">
    <source>
        <dbReference type="Pfam" id="PF05433"/>
    </source>
</evidence>
<dbReference type="AlphaFoldDB" id="A0A5C6TZQ7"/>
<evidence type="ECO:0000256" key="2">
    <source>
        <dbReference type="ARBA" id="ARBA00023136"/>
    </source>
</evidence>
<accession>A0A5C6TZQ7</accession>
<evidence type="ECO:0000313" key="6">
    <source>
        <dbReference type="Proteomes" id="UP000321832"/>
    </source>
</evidence>
<protein>
    <submittedName>
        <fullName evidence="5">Glycine zipper 2TM domain-containing protein</fullName>
    </submittedName>
</protein>
<keyword evidence="6" id="KW-1185">Reference proteome</keyword>
<organism evidence="5 6">
    <name type="scientific">Piscinibacter aquaticus</name>
    <dbReference type="NCBI Taxonomy" id="392597"/>
    <lineage>
        <taxon>Bacteria</taxon>
        <taxon>Pseudomonadati</taxon>
        <taxon>Pseudomonadota</taxon>
        <taxon>Betaproteobacteria</taxon>
        <taxon>Burkholderiales</taxon>
        <taxon>Sphaerotilaceae</taxon>
        <taxon>Piscinibacter</taxon>
    </lineage>
</organism>
<evidence type="ECO:0000256" key="1">
    <source>
        <dbReference type="ARBA" id="ARBA00004370"/>
    </source>
</evidence>
<evidence type="ECO:0000256" key="3">
    <source>
        <dbReference type="SAM" id="MobiDB-lite"/>
    </source>
</evidence>
<dbReference type="InterPro" id="IPR051407">
    <property type="entry name" value="Bact_OM_lipoprot/Surf_antigen"/>
</dbReference>
<dbReference type="PANTHER" id="PTHR35603:SF2">
    <property type="entry name" value="OUTER MEMBRANE LIPOPROTEIN"/>
    <property type="match status" value="1"/>
</dbReference>
<keyword evidence="2" id="KW-0472">Membrane</keyword>
<dbReference type="EMBL" id="VOPW01000001">
    <property type="protein sequence ID" value="TXC65899.1"/>
    <property type="molecule type" value="Genomic_DNA"/>
</dbReference>
<dbReference type="GO" id="GO:0019867">
    <property type="term" value="C:outer membrane"/>
    <property type="evidence" value="ECO:0007669"/>
    <property type="project" value="InterPro"/>
</dbReference>
<dbReference type="Proteomes" id="UP000321832">
    <property type="component" value="Unassembled WGS sequence"/>
</dbReference>
<name>A0A5C6TZQ7_9BURK</name>
<feature type="compositionally biased region" description="Basic residues" evidence="3">
    <location>
        <begin position="19"/>
        <end position="33"/>
    </location>
</feature>
<comment type="caution">
    <text evidence="5">The sequence shown here is derived from an EMBL/GenBank/DDBJ whole genome shotgun (WGS) entry which is preliminary data.</text>
</comment>